<gene>
    <name evidence="1" type="ORF">CBU02nite_36220</name>
</gene>
<dbReference type="RefSeq" id="WP_080776174.1">
    <property type="nucleotide sequence ID" value="NZ_BKBC01000078.1"/>
</dbReference>
<evidence type="ECO:0000313" key="2">
    <source>
        <dbReference type="Proteomes" id="UP000321089"/>
    </source>
</evidence>
<dbReference type="AlphaFoldDB" id="A0A512TSA8"/>
<dbReference type="EMBL" id="BKBC01000078">
    <property type="protein sequence ID" value="GEQ23116.1"/>
    <property type="molecule type" value="Genomic_DNA"/>
</dbReference>
<evidence type="ECO:0000313" key="1">
    <source>
        <dbReference type="EMBL" id="GEQ23116.1"/>
    </source>
</evidence>
<organism evidence="1 2">
    <name type="scientific">Clostridium butyricum</name>
    <dbReference type="NCBI Taxonomy" id="1492"/>
    <lineage>
        <taxon>Bacteria</taxon>
        <taxon>Bacillati</taxon>
        <taxon>Bacillota</taxon>
        <taxon>Clostridia</taxon>
        <taxon>Eubacteriales</taxon>
        <taxon>Clostridiaceae</taxon>
        <taxon>Clostridium</taxon>
    </lineage>
</organism>
<accession>A0A512TSA8</accession>
<reference evidence="1 2" key="1">
    <citation type="submission" date="2019-07" db="EMBL/GenBank/DDBJ databases">
        <title>Whole genome shotgun sequence of Clostridium butyricum NBRC 3858.</title>
        <authorList>
            <person name="Hosoyama A."/>
            <person name="Uohara A."/>
            <person name="Ohji S."/>
            <person name="Ichikawa N."/>
        </authorList>
    </citation>
    <scope>NUCLEOTIDE SEQUENCE [LARGE SCALE GENOMIC DNA]</scope>
    <source>
        <strain evidence="1 2">NBRC 3858</strain>
    </source>
</reference>
<name>A0A512TSA8_CLOBU</name>
<dbReference type="Pfam" id="PF12669">
    <property type="entry name" value="FeoB_associated"/>
    <property type="match status" value="1"/>
</dbReference>
<protein>
    <submittedName>
        <fullName evidence="1">Uncharacterized protein</fullName>
    </submittedName>
</protein>
<sequence>MSTIIIGTVVIGSMIYVAFRQIKSARKGESSCGCGCSGCSKSKSCHGIKIEK</sequence>
<dbReference type="Proteomes" id="UP000321089">
    <property type="component" value="Unassembled WGS sequence"/>
</dbReference>
<comment type="caution">
    <text evidence="1">The sequence shown here is derived from an EMBL/GenBank/DDBJ whole genome shotgun (WGS) entry which is preliminary data.</text>
</comment>
<proteinExistence type="predicted"/>